<reference evidence="1 2" key="1">
    <citation type="submission" date="2010-12" db="EMBL/GenBank/DDBJ databases">
        <authorList>
            <person name="Muzny D."/>
            <person name="Qin X."/>
            <person name="Deng J."/>
            <person name="Jiang H."/>
            <person name="Liu Y."/>
            <person name="Qu J."/>
            <person name="Song X.-Z."/>
            <person name="Zhang L."/>
            <person name="Thornton R."/>
            <person name="Coyle M."/>
            <person name="Francisco L."/>
            <person name="Jackson L."/>
            <person name="Javaid M."/>
            <person name="Korchina V."/>
            <person name="Kovar C."/>
            <person name="Mata R."/>
            <person name="Mathew T."/>
            <person name="Ngo R."/>
            <person name="Nguyen L."/>
            <person name="Nguyen N."/>
            <person name="Okwuonu G."/>
            <person name="Ongeri F."/>
            <person name="Pham C."/>
            <person name="Simmons D."/>
            <person name="Wilczek-Boney K."/>
            <person name="Hale W."/>
            <person name="Jakkamsetti A."/>
            <person name="Pham P."/>
            <person name="Ruth R."/>
            <person name="San Lucas F."/>
            <person name="Warren J."/>
            <person name="Zhang J."/>
            <person name="Zhao Z."/>
            <person name="Zhou C."/>
            <person name="Zhu D."/>
            <person name="Lee S."/>
            <person name="Bess C."/>
            <person name="Blankenburg K."/>
            <person name="Forbes L."/>
            <person name="Fu Q."/>
            <person name="Gubbala S."/>
            <person name="Hirani K."/>
            <person name="Jayaseelan J.C."/>
            <person name="Lara F."/>
            <person name="Munidasa M."/>
            <person name="Palculict T."/>
            <person name="Patil S."/>
            <person name="Pu L.-L."/>
            <person name="Saada N."/>
            <person name="Tang L."/>
            <person name="Weissenberger G."/>
            <person name="Zhu Y."/>
            <person name="Hemphill L."/>
            <person name="Shang Y."/>
            <person name="Youmans B."/>
            <person name="Ayvaz T."/>
            <person name="Ross M."/>
            <person name="Santibanez J."/>
            <person name="Aqrawi P."/>
            <person name="Gross S."/>
            <person name="Joshi V."/>
            <person name="Fowler G."/>
            <person name="Nazareth L."/>
            <person name="Reid J."/>
            <person name="Worley K."/>
            <person name="Petrosino J."/>
            <person name="Highlander S."/>
            <person name="Gibbs R."/>
        </authorList>
    </citation>
    <scope>NUCLEOTIDE SEQUENCE [LARGE SCALE GENOMIC DNA]</scope>
    <source>
        <strain evidence="1 2">ATCC 23263</strain>
    </source>
</reference>
<dbReference type="AlphaFoldDB" id="E6MIC4"/>
<protein>
    <submittedName>
        <fullName evidence="1">Uncharacterized protein</fullName>
    </submittedName>
</protein>
<gene>
    <name evidence="1" type="ORF">HMP0721_1759</name>
</gene>
<proteinExistence type="predicted"/>
<keyword evidence="2" id="KW-1185">Reference proteome</keyword>
<comment type="caution">
    <text evidence="1">The sequence shown here is derived from an EMBL/GenBank/DDBJ whole genome shotgun (WGS) entry which is preliminary data.</text>
</comment>
<evidence type="ECO:0000313" key="2">
    <source>
        <dbReference type="Proteomes" id="UP000004754"/>
    </source>
</evidence>
<dbReference type="STRING" id="887929.HMP0721_1759"/>
<dbReference type="HOGENOM" id="CLU_2357518_0_0_9"/>
<accession>E6MIC4</accession>
<dbReference type="Proteomes" id="UP000004754">
    <property type="component" value="Unassembled WGS sequence"/>
</dbReference>
<dbReference type="EMBL" id="AEQN01000023">
    <property type="protein sequence ID" value="EFV01020.1"/>
    <property type="molecule type" value="Genomic_DNA"/>
</dbReference>
<name>E6MIC4_9FIRM</name>
<organism evidence="1 2">
    <name type="scientific">Pseudoramibacter alactolyticus ATCC 23263</name>
    <dbReference type="NCBI Taxonomy" id="887929"/>
    <lineage>
        <taxon>Bacteria</taxon>
        <taxon>Bacillati</taxon>
        <taxon>Bacillota</taxon>
        <taxon>Clostridia</taxon>
        <taxon>Eubacteriales</taxon>
        <taxon>Eubacteriaceae</taxon>
        <taxon>Pseudoramibacter</taxon>
    </lineage>
</organism>
<evidence type="ECO:0000313" key="1">
    <source>
        <dbReference type="EMBL" id="EFV01020.1"/>
    </source>
</evidence>
<sequence length="96" mass="10725">MSLLKGARFTVTPPAIRGYRAPKGQTVTANADQVITLGYQKITTPGRTIRAAEKNNQTRRFKANRKQTKTKNRLVRKEYGVDASATACFLYRAQGH</sequence>
<dbReference type="RefSeq" id="WP_006599181.1">
    <property type="nucleotide sequence ID" value="NZ_GL622359.1"/>
</dbReference>